<dbReference type="GeneID" id="78400526"/>
<evidence type="ECO:0000313" key="2">
    <source>
        <dbReference type="EMBL" id="QLL57231.1"/>
    </source>
</evidence>
<proteinExistence type="predicted"/>
<gene>
    <name evidence="2" type="ORF">FH779_03615</name>
</gene>
<dbReference type="Gene3D" id="3.40.50.300">
    <property type="entry name" value="P-loop containing nucleotide triphosphate hydrolases"/>
    <property type="match status" value="2"/>
</dbReference>
<dbReference type="KEGG" id="efal:FH779_03615"/>
<evidence type="ECO:0000259" key="1">
    <source>
        <dbReference type="Pfam" id="PF13304"/>
    </source>
</evidence>
<dbReference type="GO" id="GO:0016887">
    <property type="term" value="F:ATP hydrolysis activity"/>
    <property type="evidence" value="ECO:0007669"/>
    <property type="project" value="InterPro"/>
</dbReference>
<evidence type="ECO:0000313" key="3">
    <source>
        <dbReference type="Proteomes" id="UP000510643"/>
    </source>
</evidence>
<dbReference type="InterPro" id="IPR027417">
    <property type="entry name" value="P-loop_NTPase"/>
</dbReference>
<accession>A0A7H9DR83</accession>
<dbReference type="EMBL" id="CP040908">
    <property type="protein sequence ID" value="QLL57231.1"/>
    <property type="molecule type" value="Genomic_DNA"/>
</dbReference>
<organism evidence="2 3">
    <name type="scientific">Empedobacter falsenii</name>
    <dbReference type="NCBI Taxonomy" id="343874"/>
    <lineage>
        <taxon>Bacteria</taxon>
        <taxon>Pseudomonadati</taxon>
        <taxon>Bacteroidota</taxon>
        <taxon>Flavobacteriia</taxon>
        <taxon>Flavobacteriales</taxon>
        <taxon>Weeksellaceae</taxon>
        <taxon>Empedobacter</taxon>
    </lineage>
</organism>
<sequence>MILSAFYIPKGSIEHLFGKDHQGFIINLGGKNFYTAEFNSDVLYLELKQKNQEFISDFFAPEISNISAIVGKNGIGKTTLLRVINECIDKKSIKCLYIFEHNEQIYILNEIENQSYLPIYFKPIEIAKKSYSTIFYSSETDLDLRSAMQFVYDIEGNYTLEDLSLKQTTNNLKFLTNPISHKIKKIYDDFPSYDELHISITNHKKDYFKYVYANANLGNQNRVDVLKTYINGDLQRIKDNTLTDSINNILINYLQIINSNGLNHMFDELWNLDEYKKNTTSQTIHQKQDFINNFEITILSYLILNTTFPRTPFQGYYNFNLILEANSFEEKLNCFLELFLTNSDNLLTTSLLDCFGKIELSNYSEISKKVTYYKTNQAHKFTKEQFKEIDAVNLAEMYLNQMNAIYNYYNYLRNIINDNSLKIEKDKLIFDTQIHSIEILNVFVNNYNSLIDSVKNLPLKIKFLDFEPNKVLSTGEKSILKFYANIHNYIQSNLNRSDYKKEQFYLFLLDEPELGYHPLWKKKFINALSTTFPLLLDEFKNVEIENKLIEDSTNNHYIQIIFTTHDPLTLSDIPSKNIVYLDQNKDSTTKIDDGLTNTKKTFGANIHELLADSFFISNGLIGEFAKEKIDKTLHLLNLKITENEKHKVEVKIDELQKKEIKKMIDIIDEPIIKFKLIEMFNLAFPSSNHIDEEIQLLEEKLKELKSRKND</sequence>
<keyword evidence="3" id="KW-1185">Reference proteome</keyword>
<dbReference type="SUPFAM" id="SSF52540">
    <property type="entry name" value="P-loop containing nucleoside triphosphate hydrolases"/>
    <property type="match status" value="1"/>
</dbReference>
<dbReference type="GO" id="GO:0000731">
    <property type="term" value="P:DNA synthesis involved in DNA repair"/>
    <property type="evidence" value="ECO:0007669"/>
    <property type="project" value="TreeGrafter"/>
</dbReference>
<dbReference type="PANTHER" id="PTHR32182:SF0">
    <property type="entry name" value="DNA REPLICATION AND REPAIR PROTEIN RECF"/>
    <property type="match status" value="1"/>
</dbReference>
<dbReference type="Proteomes" id="UP000510643">
    <property type="component" value="Chromosome"/>
</dbReference>
<name>A0A7H9DR83_9FLAO</name>
<protein>
    <recommendedName>
        <fullName evidence="1">ATPase AAA-type core domain-containing protein</fullName>
    </recommendedName>
</protein>
<dbReference type="Pfam" id="PF13304">
    <property type="entry name" value="AAA_21"/>
    <property type="match status" value="1"/>
</dbReference>
<dbReference type="AlphaFoldDB" id="A0A7H9DR83"/>
<dbReference type="RefSeq" id="WP_180906094.1">
    <property type="nucleotide sequence ID" value="NZ_CP040908.1"/>
</dbReference>
<dbReference type="InterPro" id="IPR003959">
    <property type="entry name" value="ATPase_AAA_core"/>
</dbReference>
<dbReference type="GO" id="GO:0005524">
    <property type="term" value="F:ATP binding"/>
    <property type="evidence" value="ECO:0007669"/>
    <property type="project" value="InterPro"/>
</dbReference>
<dbReference type="GO" id="GO:0006302">
    <property type="term" value="P:double-strand break repair"/>
    <property type="evidence" value="ECO:0007669"/>
    <property type="project" value="TreeGrafter"/>
</dbReference>
<feature type="domain" description="ATPase AAA-type core" evidence="1">
    <location>
        <begin position="459"/>
        <end position="571"/>
    </location>
</feature>
<dbReference type="PANTHER" id="PTHR32182">
    <property type="entry name" value="DNA REPLICATION AND REPAIR PROTEIN RECF"/>
    <property type="match status" value="1"/>
</dbReference>
<reference evidence="2 3" key="1">
    <citation type="submission" date="2019-06" db="EMBL/GenBank/DDBJ databases">
        <title>Emergence of pandrug resistant Empedobacter falsenii in China.</title>
        <authorList>
            <person name="Dong N."/>
            <person name="Chen S."/>
            <person name="Zhang R."/>
        </authorList>
    </citation>
    <scope>NUCLEOTIDE SEQUENCE [LARGE SCALE GENOMIC DNA]</scope>
    <source>
        <strain evidence="2 3">1681-1</strain>
    </source>
</reference>